<dbReference type="InterPro" id="IPR010858">
    <property type="entry name" value="DUF1481"/>
</dbReference>
<keyword evidence="2" id="KW-1185">Reference proteome</keyword>
<reference evidence="1 2" key="1">
    <citation type="submission" date="2016-04" db="EMBL/GenBank/DDBJ databases">
        <title>ATOL: Assembling a taxonomically balanced genome-scale reconstruction of the evolutionary history of the Enterobacteriaceae.</title>
        <authorList>
            <person name="Plunkett G.III."/>
            <person name="Neeno-Eckwall E.C."/>
            <person name="Glasner J.D."/>
            <person name="Perna N.T."/>
        </authorList>
    </citation>
    <scope>NUCLEOTIDE SEQUENCE [LARGE SCALE GENOMIC DNA]</scope>
    <source>
        <strain evidence="1 2">ATCC 35613</strain>
    </source>
</reference>
<comment type="caution">
    <text evidence="1">The sequence shown here is derived from an EMBL/GenBank/DDBJ whole genome shotgun (WGS) entry which is preliminary data.</text>
</comment>
<dbReference type="AlphaFoldDB" id="A0A1B7JRT5"/>
<accession>A0A1B7JRT5</accession>
<gene>
    <name evidence="1" type="ORF">M998_2523</name>
</gene>
<proteinExistence type="predicted"/>
<name>A0A1B7JRT5_9GAMM</name>
<dbReference type="Pfam" id="PF07356">
    <property type="entry name" value="DUF1481"/>
    <property type="match status" value="1"/>
</dbReference>
<dbReference type="Proteomes" id="UP000078224">
    <property type="component" value="Unassembled WGS sequence"/>
</dbReference>
<evidence type="ECO:0000313" key="2">
    <source>
        <dbReference type="Proteomes" id="UP000078224"/>
    </source>
</evidence>
<evidence type="ECO:0000313" key="1">
    <source>
        <dbReference type="EMBL" id="OAT50600.1"/>
    </source>
</evidence>
<sequence>MLSACSSNAPKLPEFSASGFIADDGVIRMWRLNDTKSQPLVLMVVYSPYKGTDTSVSFFEYRMGKLWQIRSQTLNQGDENIMEQLRFNKNDDIVFMQRELKGSKTPLTSDEIARWRFEADRVLETNTALIVGGIKLYQGHWQQGEITTCEGDVRDVTFEPYAEKWLKSRASVWHKQLSVAWLESSEGNQLLMVADTDFCSWQPSKDSL</sequence>
<organism evidence="1 2">
    <name type="scientific">Providencia heimbachae ATCC 35613</name>
    <dbReference type="NCBI Taxonomy" id="1354272"/>
    <lineage>
        <taxon>Bacteria</taxon>
        <taxon>Pseudomonadati</taxon>
        <taxon>Pseudomonadota</taxon>
        <taxon>Gammaproteobacteria</taxon>
        <taxon>Enterobacterales</taxon>
        <taxon>Morganellaceae</taxon>
        <taxon>Providencia</taxon>
    </lineage>
</organism>
<dbReference type="EMBL" id="LXEW01000036">
    <property type="protein sequence ID" value="OAT50600.1"/>
    <property type="molecule type" value="Genomic_DNA"/>
</dbReference>
<protein>
    <submittedName>
        <fullName evidence="1">Putative exported protein</fullName>
    </submittedName>
</protein>
<dbReference type="RefSeq" id="WP_068909157.1">
    <property type="nucleotide sequence ID" value="NZ_LXEW01000036.1"/>
</dbReference>
<dbReference type="PATRIC" id="fig|1354272.4.peg.2568"/>